<evidence type="ECO:0000313" key="3">
    <source>
        <dbReference type="Proteomes" id="UP001320603"/>
    </source>
</evidence>
<gene>
    <name evidence="2" type="ORF">NEE14_006145</name>
</gene>
<protein>
    <submittedName>
        <fullName evidence="2">Uncharacterized protein</fullName>
    </submittedName>
</protein>
<keyword evidence="1" id="KW-0175">Coiled coil</keyword>
<reference evidence="2 3" key="1">
    <citation type="submission" date="2024-02" db="EMBL/GenBank/DDBJ databases">
        <title>Whole genome sequencing of Parabacteroides sp. AD58.</title>
        <authorList>
            <person name="Chaplin A.V."/>
            <person name="Pikina A.P."/>
            <person name="Sokolova S.R."/>
            <person name="Korostin D.O."/>
            <person name="Efimov B.A."/>
        </authorList>
    </citation>
    <scope>NUCLEOTIDE SEQUENCE [LARGE SCALE GENOMIC DNA]</scope>
    <source>
        <strain evidence="2 3">AD58</strain>
    </source>
</reference>
<evidence type="ECO:0000313" key="2">
    <source>
        <dbReference type="EMBL" id="WWV67541.1"/>
    </source>
</evidence>
<keyword evidence="3" id="KW-1185">Reference proteome</keyword>
<feature type="coiled-coil region" evidence="1">
    <location>
        <begin position="43"/>
        <end position="70"/>
    </location>
</feature>
<dbReference type="RefSeq" id="WP_251967105.1">
    <property type="nucleotide sequence ID" value="NZ_CP146284.1"/>
</dbReference>
<accession>A0ABZ2ITU4</accession>
<dbReference type="Proteomes" id="UP001320603">
    <property type="component" value="Chromosome"/>
</dbReference>
<evidence type="ECO:0000256" key="1">
    <source>
        <dbReference type="SAM" id="Coils"/>
    </source>
</evidence>
<sequence length="76" mass="8486">MRRSSGITQEAQHLANAHVKYAAIIDIAALRIGNCGRASSDAMGRSRKKKLEEMTELERLQQEVKGFSTEDVLLKK</sequence>
<dbReference type="EMBL" id="CP146284">
    <property type="protein sequence ID" value="WWV67541.1"/>
    <property type="molecule type" value="Genomic_DNA"/>
</dbReference>
<proteinExistence type="predicted"/>
<organism evidence="2 3">
    <name type="scientific">Parabacteroides absconsus</name>
    <dbReference type="NCBI Taxonomy" id="2951805"/>
    <lineage>
        <taxon>Bacteria</taxon>
        <taxon>Pseudomonadati</taxon>
        <taxon>Bacteroidota</taxon>
        <taxon>Bacteroidia</taxon>
        <taxon>Bacteroidales</taxon>
        <taxon>Tannerellaceae</taxon>
        <taxon>Parabacteroides</taxon>
    </lineage>
</organism>
<name>A0ABZ2ITU4_9BACT</name>